<dbReference type="AlphaFoldDB" id="A0A7N0UDQ0"/>
<name>A0A7N0UDQ0_KALFE</name>
<organism evidence="1 2">
    <name type="scientific">Kalanchoe fedtschenkoi</name>
    <name type="common">Lavender scallops</name>
    <name type="synonym">South American air plant</name>
    <dbReference type="NCBI Taxonomy" id="63787"/>
    <lineage>
        <taxon>Eukaryota</taxon>
        <taxon>Viridiplantae</taxon>
        <taxon>Streptophyta</taxon>
        <taxon>Embryophyta</taxon>
        <taxon>Tracheophyta</taxon>
        <taxon>Spermatophyta</taxon>
        <taxon>Magnoliopsida</taxon>
        <taxon>eudicotyledons</taxon>
        <taxon>Gunneridae</taxon>
        <taxon>Pentapetalae</taxon>
        <taxon>Saxifragales</taxon>
        <taxon>Crassulaceae</taxon>
        <taxon>Kalanchoe</taxon>
    </lineage>
</organism>
<evidence type="ECO:0000313" key="1">
    <source>
        <dbReference type="EnsemblPlants" id="Kaladp0061s0082.1.v1.1.CDS.1"/>
    </source>
</evidence>
<protein>
    <submittedName>
        <fullName evidence="1">Uncharacterized protein</fullName>
    </submittedName>
</protein>
<dbReference type="EnsemblPlants" id="Kaladp0061s0082.1.v1.1">
    <property type="protein sequence ID" value="Kaladp0061s0082.1.v1.1.CDS.1"/>
    <property type="gene ID" value="Kaladp0061s0082.v1.1"/>
</dbReference>
<dbReference type="Gene3D" id="3.30.200.20">
    <property type="entry name" value="Phosphorylase Kinase, domain 1"/>
    <property type="match status" value="1"/>
</dbReference>
<dbReference type="Gene3D" id="1.10.510.10">
    <property type="entry name" value="Transferase(Phosphotransferase) domain 1"/>
    <property type="match status" value="1"/>
</dbReference>
<keyword evidence="2" id="KW-1185">Reference proteome</keyword>
<accession>A0A7N0UDQ0</accession>
<dbReference type="Gramene" id="Kaladp0061s0082.1.v1.1">
    <property type="protein sequence ID" value="Kaladp0061s0082.1.v1.1.CDS.1"/>
    <property type="gene ID" value="Kaladp0061s0082.v1.1"/>
</dbReference>
<dbReference type="Proteomes" id="UP000594263">
    <property type="component" value="Unplaced"/>
</dbReference>
<reference evidence="1" key="1">
    <citation type="submission" date="2021-01" db="UniProtKB">
        <authorList>
            <consortium name="EnsemblPlants"/>
        </authorList>
    </citation>
    <scope>IDENTIFICATION</scope>
</reference>
<evidence type="ECO:0000313" key="2">
    <source>
        <dbReference type="Proteomes" id="UP000594263"/>
    </source>
</evidence>
<sequence>MKISRVRCLFVFDPTKRIFVTEALQHPYLAGLCDPNQTPPARVPIDLELDENMKESTIREMIWQILSQPADPALAQVEPPPVPQQRPHTFCHHTLASRFEVSTDLVAYKH</sequence>
<proteinExistence type="predicted"/>